<dbReference type="PROSITE" id="PS01186">
    <property type="entry name" value="EGF_2"/>
    <property type="match status" value="1"/>
</dbReference>
<feature type="transmembrane region" description="Helical" evidence="9">
    <location>
        <begin position="197"/>
        <end position="218"/>
    </location>
</feature>
<dbReference type="Proteomes" id="UP000265020">
    <property type="component" value="Unassembled WGS sequence"/>
</dbReference>
<comment type="caution">
    <text evidence="8">Lacks conserved residue(s) required for the propagation of feature annotation.</text>
</comment>
<dbReference type="Ensembl" id="ENSCVAT00000020497.1">
    <property type="protein sequence ID" value="ENSCVAP00000013067.1"/>
    <property type="gene ID" value="ENSCVAG00000015535.1"/>
</dbReference>
<evidence type="ECO:0000256" key="1">
    <source>
        <dbReference type="ARBA" id="ARBA00004167"/>
    </source>
</evidence>
<evidence type="ECO:0000313" key="13">
    <source>
        <dbReference type="Proteomes" id="UP000265020"/>
    </source>
</evidence>
<proteinExistence type="predicted"/>
<accession>A0A3Q2D403</accession>
<keyword evidence="10" id="KW-0732">Signal</keyword>
<dbReference type="GO" id="GO:0012505">
    <property type="term" value="C:endomembrane system"/>
    <property type="evidence" value="ECO:0007669"/>
    <property type="project" value="UniProtKB-SubCell"/>
</dbReference>
<evidence type="ECO:0000256" key="5">
    <source>
        <dbReference type="ARBA" id="ARBA00022989"/>
    </source>
</evidence>
<evidence type="ECO:0000259" key="11">
    <source>
        <dbReference type="PROSITE" id="PS01186"/>
    </source>
</evidence>
<keyword evidence="5 9" id="KW-1133">Transmembrane helix</keyword>
<evidence type="ECO:0000256" key="2">
    <source>
        <dbReference type="ARBA" id="ARBA00004308"/>
    </source>
</evidence>
<feature type="domain" description="EGF-like" evidence="11">
    <location>
        <begin position="175"/>
        <end position="186"/>
    </location>
</feature>
<dbReference type="STRING" id="28743.ENSCVAP00000013067"/>
<dbReference type="AlphaFoldDB" id="A0A3Q2D403"/>
<reference evidence="12" key="2">
    <citation type="submission" date="2025-09" db="UniProtKB">
        <authorList>
            <consortium name="Ensembl"/>
        </authorList>
    </citation>
    <scope>IDENTIFICATION</scope>
</reference>
<name>A0A3Q2D403_CYPVA</name>
<dbReference type="GeneTree" id="ENSGT00940000178030"/>
<evidence type="ECO:0000256" key="4">
    <source>
        <dbReference type="ARBA" id="ARBA00022737"/>
    </source>
</evidence>
<dbReference type="InterPro" id="IPR023415">
    <property type="entry name" value="LDLR_class-A_CS"/>
</dbReference>
<dbReference type="GO" id="GO:0016192">
    <property type="term" value="P:vesicle-mediated transport"/>
    <property type="evidence" value="ECO:0007669"/>
    <property type="project" value="UniProtKB-ARBA"/>
</dbReference>
<evidence type="ECO:0000256" key="10">
    <source>
        <dbReference type="SAM" id="SignalP"/>
    </source>
</evidence>
<evidence type="ECO:0000256" key="6">
    <source>
        <dbReference type="ARBA" id="ARBA00023136"/>
    </source>
</evidence>
<dbReference type="Gene3D" id="4.10.400.10">
    <property type="entry name" value="Low-density Lipoprotein Receptor"/>
    <property type="match status" value="2"/>
</dbReference>
<protein>
    <recommendedName>
        <fullName evidence="11">EGF-like domain-containing protein</fullName>
    </recommendedName>
</protein>
<dbReference type="PROSITE" id="PS01209">
    <property type="entry name" value="LDLRA_1"/>
    <property type="match status" value="1"/>
</dbReference>
<keyword evidence="13" id="KW-1185">Reference proteome</keyword>
<evidence type="ECO:0000313" key="12">
    <source>
        <dbReference type="Ensembl" id="ENSCVAP00000013067.1"/>
    </source>
</evidence>
<dbReference type="InterPro" id="IPR036055">
    <property type="entry name" value="LDL_receptor-like_sf"/>
</dbReference>
<organism evidence="12 13">
    <name type="scientific">Cyprinodon variegatus</name>
    <name type="common">Sheepshead minnow</name>
    <dbReference type="NCBI Taxonomy" id="28743"/>
    <lineage>
        <taxon>Eukaryota</taxon>
        <taxon>Metazoa</taxon>
        <taxon>Chordata</taxon>
        <taxon>Craniata</taxon>
        <taxon>Vertebrata</taxon>
        <taxon>Euteleostomi</taxon>
        <taxon>Actinopterygii</taxon>
        <taxon>Neopterygii</taxon>
        <taxon>Teleostei</taxon>
        <taxon>Neoteleostei</taxon>
        <taxon>Acanthomorphata</taxon>
        <taxon>Ovalentaria</taxon>
        <taxon>Atherinomorphae</taxon>
        <taxon>Cyprinodontiformes</taxon>
        <taxon>Cyprinodontidae</taxon>
        <taxon>Cyprinodon</taxon>
    </lineage>
</organism>
<sequence length="237" mass="25528">VWGCVYLQASSAMARRTVLMALMRQTVVCGLCLISLMGATESPVQVPSGLSHPLRCGLGSQMCEDKSDCVHYRYVCDGEPDCVDGSDEKDCSSECGNGVSCYNCSPLIHSFSCHLCLGGYLILPADQFQCAHGKMCIEKSKVCDGVPQCQDHSDELECAKRMEGCCVETNGVRTCECLDGYTGVSCQDDVKSMQGPIIYGAAGLCGIIVIIAVMAVVLKKNAASRFLNLFYIVFHVI</sequence>
<feature type="chain" id="PRO_5018752363" description="EGF-like domain-containing protein" evidence="10">
    <location>
        <begin position="31"/>
        <end position="237"/>
    </location>
</feature>
<reference evidence="12" key="1">
    <citation type="submission" date="2025-08" db="UniProtKB">
        <authorList>
            <consortium name="Ensembl"/>
        </authorList>
    </citation>
    <scope>IDENTIFICATION</scope>
</reference>
<keyword evidence="4" id="KW-0677">Repeat</keyword>
<dbReference type="PROSITE" id="PS50068">
    <property type="entry name" value="LDLRA_2"/>
    <property type="match status" value="2"/>
</dbReference>
<dbReference type="PANTHER" id="PTHR24270">
    <property type="entry name" value="LOW-DENSITY LIPOPROTEIN RECEPTOR-RELATED"/>
    <property type="match status" value="1"/>
</dbReference>
<dbReference type="SUPFAM" id="SSF57424">
    <property type="entry name" value="LDL receptor-like module"/>
    <property type="match status" value="2"/>
</dbReference>
<dbReference type="InterPro" id="IPR002172">
    <property type="entry name" value="LDrepeatLR_classA_rpt"/>
</dbReference>
<feature type="disulfide bond" evidence="8">
    <location>
        <begin position="143"/>
        <end position="158"/>
    </location>
</feature>
<evidence type="ECO:0000256" key="9">
    <source>
        <dbReference type="SAM" id="Phobius"/>
    </source>
</evidence>
<evidence type="ECO:0000256" key="7">
    <source>
        <dbReference type="ARBA" id="ARBA00023157"/>
    </source>
</evidence>
<keyword evidence="7 8" id="KW-1015">Disulfide bond</keyword>
<dbReference type="CDD" id="cd00112">
    <property type="entry name" value="LDLa"/>
    <property type="match status" value="2"/>
</dbReference>
<evidence type="ECO:0000256" key="8">
    <source>
        <dbReference type="PROSITE-ProRule" id="PRU00124"/>
    </source>
</evidence>
<feature type="disulfide bond" evidence="8">
    <location>
        <begin position="76"/>
        <end position="91"/>
    </location>
</feature>
<dbReference type="InterPro" id="IPR050685">
    <property type="entry name" value="LDLR"/>
</dbReference>
<dbReference type="SMART" id="SM00192">
    <property type="entry name" value="LDLa"/>
    <property type="match status" value="2"/>
</dbReference>
<comment type="subcellular location">
    <subcellularLocation>
        <location evidence="2">Endomembrane system</location>
    </subcellularLocation>
    <subcellularLocation>
        <location evidence="1">Membrane</location>
        <topology evidence="1">Single-pass membrane protein</topology>
    </subcellularLocation>
</comment>
<keyword evidence="6 9" id="KW-0472">Membrane</keyword>
<dbReference type="GO" id="GO:0005886">
    <property type="term" value="C:plasma membrane"/>
    <property type="evidence" value="ECO:0007669"/>
    <property type="project" value="TreeGrafter"/>
</dbReference>
<evidence type="ECO:0000256" key="3">
    <source>
        <dbReference type="ARBA" id="ARBA00022692"/>
    </source>
</evidence>
<dbReference type="PRINTS" id="PR00261">
    <property type="entry name" value="LDLRECEPTOR"/>
</dbReference>
<keyword evidence="3 9" id="KW-0812">Transmembrane</keyword>
<dbReference type="Pfam" id="PF00057">
    <property type="entry name" value="Ldl_recept_a"/>
    <property type="match status" value="2"/>
</dbReference>
<feature type="signal peptide" evidence="10">
    <location>
        <begin position="1"/>
        <end position="30"/>
    </location>
</feature>
<dbReference type="InterPro" id="IPR000742">
    <property type="entry name" value="EGF"/>
</dbReference>